<dbReference type="InterPro" id="IPR050626">
    <property type="entry name" value="Peptidase_M16"/>
</dbReference>
<feature type="chain" id="PRO_5011765362" evidence="6">
    <location>
        <begin position="20"/>
        <end position="442"/>
    </location>
</feature>
<evidence type="ECO:0000256" key="1">
    <source>
        <dbReference type="ARBA" id="ARBA00007261"/>
    </source>
</evidence>
<keyword evidence="5" id="KW-0482">Metalloprotease</keyword>
<dbReference type="SUPFAM" id="SSF63411">
    <property type="entry name" value="LuxS/MPP-like metallohydrolase"/>
    <property type="match status" value="2"/>
</dbReference>
<dbReference type="PANTHER" id="PTHR43690">
    <property type="entry name" value="NARDILYSIN"/>
    <property type="match status" value="1"/>
</dbReference>
<feature type="signal peptide" evidence="6">
    <location>
        <begin position="1"/>
        <end position="19"/>
    </location>
</feature>
<name>A0A1H4BKH7_9FLAO</name>
<dbReference type="EMBL" id="FNQF01000006">
    <property type="protein sequence ID" value="SEA48554.1"/>
    <property type="molecule type" value="Genomic_DNA"/>
</dbReference>
<gene>
    <name evidence="9" type="ORF">SAMN05421540_10675</name>
</gene>
<accession>A0A1H4BKH7</accession>
<evidence type="ECO:0000256" key="4">
    <source>
        <dbReference type="ARBA" id="ARBA00022833"/>
    </source>
</evidence>
<dbReference type="InterPro" id="IPR007863">
    <property type="entry name" value="Peptidase_M16_C"/>
</dbReference>
<dbReference type="Pfam" id="PF05193">
    <property type="entry name" value="Peptidase_M16_C"/>
    <property type="match status" value="1"/>
</dbReference>
<sequence>MKRTFNLLLLFCMSIPVFAQQVEFTEYDLDNGLHVILHQDNTVPVATVGVMYHVGSKDETEGRTGFAHFFEHLLFEGTKNIERGEWFNIVAANGGSNNANTSQDRTFYYETFPSNAIEIGLWMESERMLHPIINQIGVDTQNEVVKEEKRSRIDNAPYGKVAYATGINKHLFKKHPYKNSVIGTMDDLNAAQLDEFIAFFEKFYGPNNATLVVAGNFEKNEMKKMVQDYFGSIKSKPEVKRVNIKEDPIKETIVKTEYDSNIQIPLKVHVYRIPGMSHRDSYVMSMISSILTDGKSSRLYKRMVDDEKVALQVLAFPRPMEDYGTYVMGALPMGDTPLDKLAEIMDDEVEKLRTELISEREFQKLQNKFENRFVSSNSSIQGIASSLATYNVLYGDTDLINEEIEIYRSITREEIQEVAQKYLQENKRLDLDYLPESDKEQK</sequence>
<dbReference type="GO" id="GO:0008237">
    <property type="term" value="F:metallopeptidase activity"/>
    <property type="evidence" value="ECO:0007669"/>
    <property type="project" value="UniProtKB-KW"/>
</dbReference>
<evidence type="ECO:0000256" key="5">
    <source>
        <dbReference type="ARBA" id="ARBA00023049"/>
    </source>
</evidence>
<comment type="similarity">
    <text evidence="1">Belongs to the peptidase M16 family.</text>
</comment>
<dbReference type="STRING" id="908615.SAMN05421540_10675"/>
<feature type="domain" description="Peptidase M16 N-terminal" evidence="7">
    <location>
        <begin position="35"/>
        <end position="184"/>
    </location>
</feature>
<evidence type="ECO:0000256" key="2">
    <source>
        <dbReference type="ARBA" id="ARBA00022670"/>
    </source>
</evidence>
<keyword evidence="6" id="KW-0732">Signal</keyword>
<dbReference type="GO" id="GO:0006508">
    <property type="term" value="P:proteolysis"/>
    <property type="evidence" value="ECO:0007669"/>
    <property type="project" value="UniProtKB-KW"/>
</dbReference>
<dbReference type="AlphaFoldDB" id="A0A1H4BKH7"/>
<dbReference type="InterPro" id="IPR011765">
    <property type="entry name" value="Pept_M16_N"/>
</dbReference>
<evidence type="ECO:0000313" key="9">
    <source>
        <dbReference type="EMBL" id="SEA48554.1"/>
    </source>
</evidence>
<keyword evidence="3" id="KW-0378">Hydrolase</keyword>
<evidence type="ECO:0000256" key="3">
    <source>
        <dbReference type="ARBA" id="ARBA00022801"/>
    </source>
</evidence>
<dbReference type="Proteomes" id="UP000198820">
    <property type="component" value="Unassembled WGS sequence"/>
</dbReference>
<evidence type="ECO:0000313" key="10">
    <source>
        <dbReference type="Proteomes" id="UP000198820"/>
    </source>
</evidence>
<keyword evidence="4" id="KW-0862">Zinc</keyword>
<evidence type="ECO:0000256" key="6">
    <source>
        <dbReference type="SAM" id="SignalP"/>
    </source>
</evidence>
<dbReference type="PANTHER" id="PTHR43690:SF35">
    <property type="entry name" value="NON-CATALYTIC MEMBER OF PEPTIDASE SUBFAMILY M16B-RELATED"/>
    <property type="match status" value="1"/>
</dbReference>
<keyword evidence="2" id="KW-0645">Protease</keyword>
<protein>
    <submittedName>
        <fullName evidence="9">Predicted Zn-dependent peptidase</fullName>
    </submittedName>
</protein>
<organism evidence="9 10">
    <name type="scientific">Psychroflexus halocasei</name>
    <dbReference type="NCBI Taxonomy" id="908615"/>
    <lineage>
        <taxon>Bacteria</taxon>
        <taxon>Pseudomonadati</taxon>
        <taxon>Bacteroidota</taxon>
        <taxon>Flavobacteriia</taxon>
        <taxon>Flavobacteriales</taxon>
        <taxon>Flavobacteriaceae</taxon>
        <taxon>Psychroflexus</taxon>
    </lineage>
</organism>
<dbReference type="GO" id="GO:0046872">
    <property type="term" value="F:metal ion binding"/>
    <property type="evidence" value="ECO:0007669"/>
    <property type="project" value="InterPro"/>
</dbReference>
<evidence type="ECO:0000259" key="7">
    <source>
        <dbReference type="Pfam" id="PF00675"/>
    </source>
</evidence>
<feature type="domain" description="Peptidase M16 C-terminal" evidence="8">
    <location>
        <begin position="192"/>
        <end position="368"/>
    </location>
</feature>
<dbReference type="Gene3D" id="3.30.830.10">
    <property type="entry name" value="Metalloenzyme, LuxS/M16 peptidase-like"/>
    <property type="match status" value="2"/>
</dbReference>
<dbReference type="InterPro" id="IPR011249">
    <property type="entry name" value="Metalloenz_LuxS/M16"/>
</dbReference>
<reference evidence="9 10" key="1">
    <citation type="submission" date="2016-10" db="EMBL/GenBank/DDBJ databases">
        <authorList>
            <person name="de Groot N.N."/>
        </authorList>
    </citation>
    <scope>NUCLEOTIDE SEQUENCE [LARGE SCALE GENOMIC DNA]</scope>
    <source>
        <strain evidence="9 10">DSM 23581</strain>
    </source>
</reference>
<dbReference type="RefSeq" id="WP_093244270.1">
    <property type="nucleotide sequence ID" value="NZ_FNQF01000006.1"/>
</dbReference>
<evidence type="ECO:0000259" key="8">
    <source>
        <dbReference type="Pfam" id="PF05193"/>
    </source>
</evidence>
<proteinExistence type="inferred from homology"/>
<dbReference type="Pfam" id="PF00675">
    <property type="entry name" value="Peptidase_M16"/>
    <property type="match status" value="1"/>
</dbReference>
<keyword evidence="10" id="KW-1185">Reference proteome</keyword>